<organism evidence="1 2">
    <name type="scientific">Agromyces larvae</name>
    <dbReference type="NCBI Taxonomy" id="2929802"/>
    <lineage>
        <taxon>Bacteria</taxon>
        <taxon>Bacillati</taxon>
        <taxon>Actinomycetota</taxon>
        <taxon>Actinomycetes</taxon>
        <taxon>Micrococcales</taxon>
        <taxon>Microbacteriaceae</taxon>
        <taxon>Agromyces</taxon>
    </lineage>
</organism>
<sequence>MEESEMIWDDVIDPATGWLVPGRHFAELDEIQDEFGRAEDRARICRALRELLEALKPLIVSGTALISGTFVSRQPGPCEAPMVVVSPHDESTLESWTDAEELRFMHHESLEDVLVGSLGGSYLATLDPLGGAVQVYYSAPSDLDNWEQLIGAVTMSSGTDILGARGVVEVEW</sequence>
<name>A0ABY4C2F4_9MICO</name>
<dbReference type="RefSeq" id="WP_243558184.1">
    <property type="nucleotide sequence ID" value="NZ_CP094528.1"/>
</dbReference>
<dbReference type="Proteomes" id="UP000832097">
    <property type="component" value="Chromosome"/>
</dbReference>
<dbReference type="Pfam" id="PF22014">
    <property type="entry name" value="DUF6932"/>
    <property type="match status" value="1"/>
</dbReference>
<dbReference type="EMBL" id="CP094528">
    <property type="protein sequence ID" value="UOE45585.1"/>
    <property type="molecule type" value="Genomic_DNA"/>
</dbReference>
<keyword evidence="2" id="KW-1185">Reference proteome</keyword>
<evidence type="ECO:0000313" key="2">
    <source>
        <dbReference type="Proteomes" id="UP000832097"/>
    </source>
</evidence>
<gene>
    <name evidence="1" type="ORF">MTO99_07490</name>
</gene>
<proteinExistence type="predicted"/>
<reference evidence="1 2" key="1">
    <citation type="submission" date="2022-03" db="EMBL/GenBank/DDBJ databases">
        <title>Mucilaginibacter sp. isolated from the gut of Protaetia brevitarsis seulensis larvae.</title>
        <authorList>
            <person name="Won M."/>
            <person name="Kim S.-J."/>
            <person name="Kwon S.-W."/>
        </authorList>
    </citation>
    <scope>NUCLEOTIDE SEQUENCE [LARGE SCALE GENOMIC DNA]</scope>
    <source>
        <strain evidence="1 2">CFWR-12</strain>
    </source>
</reference>
<accession>A0ABY4C2F4</accession>
<protein>
    <submittedName>
        <fullName evidence="1">Uncharacterized protein</fullName>
    </submittedName>
</protein>
<dbReference type="InterPro" id="IPR053860">
    <property type="entry name" value="DUF6932"/>
</dbReference>
<evidence type="ECO:0000313" key="1">
    <source>
        <dbReference type="EMBL" id="UOE45585.1"/>
    </source>
</evidence>